<dbReference type="PROSITE" id="PS50888">
    <property type="entry name" value="BHLH"/>
    <property type="match status" value="1"/>
</dbReference>
<evidence type="ECO:0000259" key="2">
    <source>
        <dbReference type="PROSITE" id="PS50888"/>
    </source>
</evidence>
<reference evidence="3 4" key="1">
    <citation type="submission" date="2016-07" db="EMBL/GenBank/DDBJ databases">
        <title>Pervasive Adenine N6-methylation of Active Genes in Fungi.</title>
        <authorList>
            <consortium name="DOE Joint Genome Institute"/>
            <person name="Mondo S.J."/>
            <person name="Dannebaum R.O."/>
            <person name="Kuo R.C."/>
            <person name="Labutti K."/>
            <person name="Haridas S."/>
            <person name="Kuo A."/>
            <person name="Salamov A."/>
            <person name="Ahrendt S.R."/>
            <person name="Lipzen A."/>
            <person name="Sullivan W."/>
            <person name="Andreopoulos W.B."/>
            <person name="Clum A."/>
            <person name="Lindquist E."/>
            <person name="Daum C."/>
            <person name="Ramamoorthy G.K."/>
            <person name="Gryganskyi A."/>
            <person name="Culley D."/>
            <person name="Magnuson J.K."/>
            <person name="James T.Y."/>
            <person name="O'Malley M.A."/>
            <person name="Stajich J.E."/>
            <person name="Spatafora J.W."/>
            <person name="Visel A."/>
            <person name="Grigoriev I.V."/>
        </authorList>
    </citation>
    <scope>NUCLEOTIDE SEQUENCE [LARGE SCALE GENOMIC DNA]</scope>
    <source>
        <strain evidence="3 4">CBS 931.73</strain>
    </source>
</reference>
<dbReference type="InterPro" id="IPR011598">
    <property type="entry name" value="bHLH_dom"/>
</dbReference>
<feature type="region of interest" description="Disordered" evidence="1">
    <location>
        <begin position="176"/>
        <end position="269"/>
    </location>
</feature>
<sequence>MPPLNHYKDQVDYSSYYAYPNSKPSSRFASPFDEDSLHGEVKQKPSQPPSAQPLFLNFTADLNPHHGGKKPKAKKNSSYKVNGVNILNRKSIDSSTALERLQKRRENHNSVERKRRDNINATIMEISKLLPGSDSTPKSNKGNILKLAADYIKINPSLFPPSQQLKSELRAVKNEVRILKGEEPLEEEAEEVQEARKRKSTVQESSDDSEDDNDVELGEKEGQGSDNEEEISSSEQMSPQASLEPETPAQPTNDSKPKEMALDDSPKHNMRDEVKLESTAQILDLSKPVIDMSHTDQPSIAVAESVPNKAPFHPDPDSFGYEACSSSYSNYPILGGSKRFRADCHTLPGMAQFASMSTITLSHMHTLSAAAPRNTPPVSPFGFQLPAPNAPLPSTNNPQHFVSHGPSPHNHQLPASAHSRGPPHMMFREYNGSMNMY</sequence>
<feature type="domain" description="BHLH" evidence="2">
    <location>
        <begin position="103"/>
        <end position="155"/>
    </location>
</feature>
<feature type="region of interest" description="Disordered" evidence="1">
    <location>
        <begin position="24"/>
        <end position="116"/>
    </location>
</feature>
<evidence type="ECO:0000256" key="1">
    <source>
        <dbReference type="SAM" id="MobiDB-lite"/>
    </source>
</evidence>
<dbReference type="GO" id="GO:0003700">
    <property type="term" value="F:DNA-binding transcription factor activity"/>
    <property type="evidence" value="ECO:0007669"/>
    <property type="project" value="TreeGrafter"/>
</dbReference>
<keyword evidence="4" id="KW-1185">Reference proteome</keyword>
<dbReference type="Pfam" id="PF00010">
    <property type="entry name" value="HLH"/>
    <property type="match status" value="1"/>
</dbReference>
<dbReference type="AlphaFoldDB" id="A0A1Y1X9A9"/>
<dbReference type="GO" id="GO:0005634">
    <property type="term" value="C:nucleus"/>
    <property type="evidence" value="ECO:0007669"/>
    <property type="project" value="TreeGrafter"/>
</dbReference>
<feature type="compositionally biased region" description="Basic and acidic residues" evidence="1">
    <location>
        <begin position="107"/>
        <end position="116"/>
    </location>
</feature>
<dbReference type="OrthoDB" id="2133190at2759"/>
<protein>
    <recommendedName>
        <fullName evidence="2">BHLH domain-containing protein</fullName>
    </recommendedName>
</protein>
<feature type="region of interest" description="Disordered" evidence="1">
    <location>
        <begin position="385"/>
        <end position="422"/>
    </location>
</feature>
<evidence type="ECO:0000313" key="4">
    <source>
        <dbReference type="Proteomes" id="UP000193498"/>
    </source>
</evidence>
<dbReference type="InParanoid" id="A0A1Y1X9A9"/>
<proteinExistence type="predicted"/>
<dbReference type="PANTHER" id="PTHR47787:SF1">
    <property type="entry name" value="CENTROMERE-BINDING PROTEIN 1"/>
    <property type="match status" value="1"/>
</dbReference>
<name>A0A1Y1X9A9_9FUNG</name>
<dbReference type="Proteomes" id="UP000193498">
    <property type="component" value="Unassembled WGS sequence"/>
</dbReference>
<feature type="compositionally biased region" description="Basic residues" evidence="1">
    <location>
        <begin position="66"/>
        <end position="77"/>
    </location>
</feature>
<dbReference type="STRING" id="1314790.A0A1Y1X9A9"/>
<comment type="caution">
    <text evidence="3">The sequence shown here is derived from an EMBL/GenBank/DDBJ whole genome shotgun (WGS) entry which is preliminary data.</text>
</comment>
<feature type="compositionally biased region" description="Basic and acidic residues" evidence="1">
    <location>
        <begin position="255"/>
        <end position="269"/>
    </location>
</feature>
<gene>
    <name evidence="3" type="ORF">K493DRAFT_307850</name>
</gene>
<dbReference type="InterPro" id="IPR036638">
    <property type="entry name" value="HLH_DNA-bd_sf"/>
</dbReference>
<dbReference type="Gene3D" id="4.10.280.10">
    <property type="entry name" value="Helix-loop-helix DNA-binding domain"/>
    <property type="match status" value="1"/>
</dbReference>
<dbReference type="PANTHER" id="PTHR47787">
    <property type="entry name" value="CENTROMERE-BINDING PROTEIN 1"/>
    <property type="match status" value="1"/>
</dbReference>
<dbReference type="SUPFAM" id="SSF47459">
    <property type="entry name" value="HLH, helix-loop-helix DNA-binding domain"/>
    <property type="match status" value="1"/>
</dbReference>
<accession>A0A1Y1X9A9</accession>
<dbReference type="SMART" id="SM00353">
    <property type="entry name" value="HLH"/>
    <property type="match status" value="1"/>
</dbReference>
<evidence type="ECO:0000313" key="3">
    <source>
        <dbReference type="EMBL" id="ORX82308.1"/>
    </source>
</evidence>
<dbReference type="GO" id="GO:0046983">
    <property type="term" value="F:protein dimerization activity"/>
    <property type="evidence" value="ECO:0007669"/>
    <property type="project" value="InterPro"/>
</dbReference>
<feature type="compositionally biased region" description="Acidic residues" evidence="1">
    <location>
        <begin position="205"/>
        <end position="216"/>
    </location>
</feature>
<organism evidence="3 4">
    <name type="scientific">Basidiobolus meristosporus CBS 931.73</name>
    <dbReference type="NCBI Taxonomy" id="1314790"/>
    <lineage>
        <taxon>Eukaryota</taxon>
        <taxon>Fungi</taxon>
        <taxon>Fungi incertae sedis</taxon>
        <taxon>Zoopagomycota</taxon>
        <taxon>Entomophthoromycotina</taxon>
        <taxon>Basidiobolomycetes</taxon>
        <taxon>Basidiobolales</taxon>
        <taxon>Basidiobolaceae</taxon>
        <taxon>Basidiobolus</taxon>
    </lineage>
</organism>
<dbReference type="EMBL" id="MCFE01000675">
    <property type="protein sequence ID" value="ORX82308.1"/>
    <property type="molecule type" value="Genomic_DNA"/>
</dbReference>